<protein>
    <submittedName>
        <fullName evidence="1">Uncharacterized protein</fullName>
    </submittedName>
</protein>
<proteinExistence type="predicted"/>
<gene>
    <name evidence="1" type="ORF">BECKLPF1236A_GA0070988_103812</name>
    <name evidence="2" type="ORF">BECKLPF1236C_GA0070990_103892</name>
</gene>
<evidence type="ECO:0000313" key="1">
    <source>
        <dbReference type="EMBL" id="VFK23488.1"/>
    </source>
</evidence>
<accession>A0A450X2I2</accession>
<name>A0A450X2I2_9GAMM</name>
<dbReference type="EMBL" id="CAADFM010000381">
    <property type="protein sequence ID" value="VFK23488.1"/>
    <property type="molecule type" value="Genomic_DNA"/>
</dbReference>
<evidence type="ECO:0000313" key="2">
    <source>
        <dbReference type="EMBL" id="VFK35542.1"/>
    </source>
</evidence>
<reference evidence="1" key="1">
    <citation type="submission" date="2019-02" db="EMBL/GenBank/DDBJ databases">
        <authorList>
            <person name="Gruber-Vodicka R. H."/>
            <person name="Seah K. B. B."/>
        </authorList>
    </citation>
    <scope>NUCLEOTIDE SEQUENCE</scope>
    <source>
        <strain evidence="1">BECK_S312</strain>
        <strain evidence="2">BECK_S426</strain>
    </source>
</reference>
<sequence>MQKNWLLFLYNRLFQGVATLHNEYLPLWRVVRAVFGQAAYSFAVLLPRSTCHPSRSNDDGISTKRVPTSMLTDLEKKKVIQHILNLAGIAESLSTAADNITREIDNLAEALDIECEFAPFDEDFPDPSITE</sequence>
<organism evidence="1">
    <name type="scientific">Candidatus Kentrum sp. LPFa</name>
    <dbReference type="NCBI Taxonomy" id="2126335"/>
    <lineage>
        <taxon>Bacteria</taxon>
        <taxon>Pseudomonadati</taxon>
        <taxon>Pseudomonadota</taxon>
        <taxon>Gammaproteobacteria</taxon>
        <taxon>Candidatus Kentrum</taxon>
    </lineage>
</organism>
<dbReference type="AlphaFoldDB" id="A0A450X2I2"/>
<dbReference type="EMBL" id="CAADFP010000389">
    <property type="protein sequence ID" value="VFK35542.1"/>
    <property type="molecule type" value="Genomic_DNA"/>
</dbReference>